<keyword evidence="2" id="KW-1185">Reference proteome</keyword>
<comment type="caution">
    <text evidence="1">The sequence shown here is derived from an EMBL/GenBank/DDBJ whole genome shotgun (WGS) entry which is preliminary data.</text>
</comment>
<name>A0A9N8JRA7_9PEZI</name>
<organism evidence="1 2">
    <name type="scientific">Aureobasidium mustum</name>
    <dbReference type="NCBI Taxonomy" id="2773714"/>
    <lineage>
        <taxon>Eukaryota</taxon>
        <taxon>Fungi</taxon>
        <taxon>Dikarya</taxon>
        <taxon>Ascomycota</taxon>
        <taxon>Pezizomycotina</taxon>
        <taxon>Dothideomycetes</taxon>
        <taxon>Dothideomycetidae</taxon>
        <taxon>Dothideales</taxon>
        <taxon>Saccotheciaceae</taxon>
        <taxon>Aureobasidium</taxon>
    </lineage>
</organism>
<dbReference type="EMBL" id="CAIJEO010000004">
    <property type="protein sequence ID" value="CAD0090159.1"/>
    <property type="molecule type" value="Genomic_DNA"/>
</dbReference>
<dbReference type="Proteomes" id="UP000714618">
    <property type="component" value="Unassembled WGS sequence"/>
</dbReference>
<dbReference type="OrthoDB" id="5343383at2759"/>
<gene>
    <name evidence="1" type="ORF">AWRI4233_LOCUS2515</name>
</gene>
<sequence length="292" mass="33723">MAHEDLIFHLNLLYQTFAALRYISADDILSPPIPINLAAANEAGLSSEVIALLQRLPQLKSELYSLAIIPDGSQPVCYLDDNLDWSRTPTYQDAPEIPEHAFVLSNPNIHGTSLIYDTISEKLLPWLAWGKHVDLEISEIENPFELDDAKPVKETIGPWISKLIRLEWVPFNEELVEEPNEEDLRASKGDVDVLDQYQAQFIKFSMRDVYLAAGWDDKANDLKGAQKGFDGDLFEVKKQEWTRRTQEILDRAYEEEWRWSRIRTTLSLGNSDKVKHFDDWLPEEHQPRHIEL</sequence>
<evidence type="ECO:0000313" key="2">
    <source>
        <dbReference type="Proteomes" id="UP000714618"/>
    </source>
</evidence>
<evidence type="ECO:0000313" key="1">
    <source>
        <dbReference type="EMBL" id="CAD0090159.1"/>
    </source>
</evidence>
<protein>
    <submittedName>
        <fullName evidence="1">Uncharacterized protein</fullName>
    </submittedName>
</protein>
<reference evidence="1" key="1">
    <citation type="submission" date="2020-06" db="EMBL/GenBank/DDBJ databases">
        <authorList>
            <person name="Onetto C."/>
        </authorList>
    </citation>
    <scope>NUCLEOTIDE SEQUENCE</scope>
</reference>
<dbReference type="AlphaFoldDB" id="A0A9N8JRA7"/>
<accession>A0A9N8JRA7</accession>
<proteinExistence type="predicted"/>